<dbReference type="SMART" id="SM00409">
    <property type="entry name" value="IG"/>
    <property type="match status" value="2"/>
</dbReference>
<evidence type="ECO:0000256" key="8">
    <source>
        <dbReference type="SAM" id="Phobius"/>
    </source>
</evidence>
<dbReference type="AlphaFoldDB" id="A0AAV1P3U3"/>
<dbReference type="InterPro" id="IPR052051">
    <property type="entry name" value="TCR_complex_component"/>
</dbReference>
<keyword evidence="7" id="KW-0325">Glycoprotein</keyword>
<reference evidence="11 12" key="1">
    <citation type="submission" date="2024-01" db="EMBL/GenBank/DDBJ databases">
        <authorList>
            <person name="Alioto T."/>
            <person name="Alioto T."/>
            <person name="Gomez Garrido J."/>
        </authorList>
    </citation>
    <scope>NUCLEOTIDE SEQUENCE [LARGE SCALE GENOMIC DNA]</scope>
</reference>
<dbReference type="PANTHER" id="PTHR19433:SF111">
    <property type="entry name" value="T CELL RECEPTOR ALPHA VARIABLE 4"/>
    <property type="match status" value="1"/>
</dbReference>
<keyword evidence="6" id="KW-1015">Disulfide bond</keyword>
<evidence type="ECO:0000256" key="6">
    <source>
        <dbReference type="ARBA" id="ARBA00023157"/>
    </source>
</evidence>
<dbReference type="PANTHER" id="PTHR19433">
    <property type="entry name" value="T-CELL RECEPTOR ALPHA CHAIN V REGION-RELATED"/>
    <property type="match status" value="1"/>
</dbReference>
<dbReference type="Pfam" id="PF07686">
    <property type="entry name" value="V-set"/>
    <property type="match status" value="2"/>
</dbReference>
<dbReference type="PROSITE" id="PS50835">
    <property type="entry name" value="IG_LIKE"/>
    <property type="match status" value="1"/>
</dbReference>
<dbReference type="SUPFAM" id="SSF48726">
    <property type="entry name" value="Immunoglobulin"/>
    <property type="match status" value="2"/>
</dbReference>
<evidence type="ECO:0000256" key="5">
    <source>
        <dbReference type="ARBA" id="ARBA00023136"/>
    </source>
</evidence>
<evidence type="ECO:0000256" key="4">
    <source>
        <dbReference type="ARBA" id="ARBA00022859"/>
    </source>
</evidence>
<dbReference type="InterPro" id="IPR013106">
    <property type="entry name" value="Ig_V-set"/>
</dbReference>
<sequence length="298" mass="32791">MLIILYILLMHRFGRCTDSQTYETKTVHVGDNVNMTCKRESTGTIYWIKLVSGKVPKILARTYGVEDGTHITADEEPGKFVLRITKVKLNDTGVYFCMRAPQQNVIFLKGLNLKVEGPGPSTDITTVPPSDPVRPGDPVTLQCSVLSANKTCLEEHNVYWFSATLDKSHPSFIYTHGNSTDRSEKSLDTQSLQKCVYNISSNNISSSDAGTYNCAVTTCGEILRRNRTKLDNDAVSMCDVQKAYTVLSLLSAALALSLSVIIGLVYSIKKMKKKSCDGCNVTVDLHMDTAASGVQQSR</sequence>
<dbReference type="CDD" id="cd00099">
    <property type="entry name" value="IgV"/>
    <property type="match status" value="1"/>
</dbReference>
<accession>A0AAV1P3U3</accession>
<keyword evidence="8" id="KW-0812">Transmembrane</keyword>
<dbReference type="EMBL" id="CAWUFR010000077">
    <property type="protein sequence ID" value="CAK6964969.1"/>
    <property type="molecule type" value="Genomic_DNA"/>
</dbReference>
<dbReference type="InterPro" id="IPR003599">
    <property type="entry name" value="Ig_sub"/>
</dbReference>
<evidence type="ECO:0000256" key="9">
    <source>
        <dbReference type="SAM" id="SignalP"/>
    </source>
</evidence>
<dbReference type="Proteomes" id="UP001314229">
    <property type="component" value="Unassembled WGS sequence"/>
</dbReference>
<dbReference type="GO" id="GO:0002376">
    <property type="term" value="P:immune system process"/>
    <property type="evidence" value="ECO:0007669"/>
    <property type="project" value="UniProtKB-KW"/>
</dbReference>
<dbReference type="Gene3D" id="2.60.40.10">
    <property type="entry name" value="Immunoglobulins"/>
    <property type="match status" value="2"/>
</dbReference>
<keyword evidence="12" id="KW-1185">Reference proteome</keyword>
<keyword evidence="4" id="KW-0391">Immunity</keyword>
<feature type="transmembrane region" description="Helical" evidence="8">
    <location>
        <begin position="243"/>
        <end position="266"/>
    </location>
</feature>
<evidence type="ECO:0000256" key="2">
    <source>
        <dbReference type="ARBA" id="ARBA00022475"/>
    </source>
</evidence>
<feature type="signal peptide" evidence="9">
    <location>
        <begin position="1"/>
        <end position="16"/>
    </location>
</feature>
<evidence type="ECO:0000256" key="7">
    <source>
        <dbReference type="ARBA" id="ARBA00023180"/>
    </source>
</evidence>
<keyword evidence="2" id="KW-1003">Cell membrane</keyword>
<feature type="chain" id="PRO_5043841687" evidence="9">
    <location>
        <begin position="17"/>
        <end position="298"/>
    </location>
</feature>
<dbReference type="GO" id="GO:0005886">
    <property type="term" value="C:plasma membrane"/>
    <property type="evidence" value="ECO:0007669"/>
    <property type="project" value="UniProtKB-SubCell"/>
</dbReference>
<evidence type="ECO:0000313" key="12">
    <source>
        <dbReference type="Proteomes" id="UP001314229"/>
    </source>
</evidence>
<evidence type="ECO:0000256" key="3">
    <source>
        <dbReference type="ARBA" id="ARBA00022729"/>
    </source>
</evidence>
<keyword evidence="5 8" id="KW-0472">Membrane</keyword>
<organism evidence="11 12">
    <name type="scientific">Scomber scombrus</name>
    <name type="common">Atlantic mackerel</name>
    <name type="synonym">Scomber vernalis</name>
    <dbReference type="NCBI Taxonomy" id="13677"/>
    <lineage>
        <taxon>Eukaryota</taxon>
        <taxon>Metazoa</taxon>
        <taxon>Chordata</taxon>
        <taxon>Craniata</taxon>
        <taxon>Vertebrata</taxon>
        <taxon>Euteleostomi</taxon>
        <taxon>Actinopterygii</taxon>
        <taxon>Neopterygii</taxon>
        <taxon>Teleostei</taxon>
        <taxon>Neoteleostei</taxon>
        <taxon>Acanthomorphata</taxon>
        <taxon>Pelagiaria</taxon>
        <taxon>Scombriformes</taxon>
        <taxon>Scombridae</taxon>
        <taxon>Scomber</taxon>
    </lineage>
</organism>
<keyword evidence="3 9" id="KW-0732">Signal</keyword>
<comment type="subcellular location">
    <subcellularLocation>
        <location evidence="1">Cell membrane</location>
    </subcellularLocation>
</comment>
<name>A0AAV1P3U3_SCOSC</name>
<dbReference type="InterPro" id="IPR036179">
    <property type="entry name" value="Ig-like_dom_sf"/>
</dbReference>
<keyword evidence="8" id="KW-1133">Transmembrane helix</keyword>
<dbReference type="GO" id="GO:0009617">
    <property type="term" value="P:response to bacterium"/>
    <property type="evidence" value="ECO:0007669"/>
    <property type="project" value="TreeGrafter"/>
</dbReference>
<gene>
    <name evidence="11" type="ORF">FSCOSCO3_A012752</name>
</gene>
<evidence type="ECO:0000313" key="11">
    <source>
        <dbReference type="EMBL" id="CAK6964969.1"/>
    </source>
</evidence>
<feature type="domain" description="Ig-like" evidence="10">
    <location>
        <begin position="120"/>
        <end position="236"/>
    </location>
</feature>
<evidence type="ECO:0000259" key="10">
    <source>
        <dbReference type="PROSITE" id="PS50835"/>
    </source>
</evidence>
<proteinExistence type="predicted"/>
<dbReference type="SMART" id="SM00406">
    <property type="entry name" value="IGv"/>
    <property type="match status" value="2"/>
</dbReference>
<protein>
    <submittedName>
        <fullName evidence="11">Uncharacterized protein LOC122990103</fullName>
    </submittedName>
</protein>
<comment type="caution">
    <text evidence="11">The sequence shown here is derived from an EMBL/GenBank/DDBJ whole genome shotgun (WGS) entry which is preliminary data.</text>
</comment>
<dbReference type="InterPro" id="IPR007110">
    <property type="entry name" value="Ig-like_dom"/>
</dbReference>
<dbReference type="InterPro" id="IPR013783">
    <property type="entry name" value="Ig-like_fold"/>
</dbReference>
<evidence type="ECO:0000256" key="1">
    <source>
        <dbReference type="ARBA" id="ARBA00004236"/>
    </source>
</evidence>